<sequence>MDTAETQYLECESLGGDSRSRTPLWDGKREDVQPGKPLTFNTACCAEESKVVKSEPEEIETGDGYRGEDEDHETTQPPRGQKRGREEEEEDASDEGLEVGYDEEEEEEEEEDEEEEEEDEEEEEEGPEEDVDEEEERGMHLADEGAALSEPQDLSLVDYSRRYGSPSAGPAGGYAPGDVDTMEAMPMSSHGSQSGSNKFNCDICGLSCVSLNVLLVHKRSHT</sequence>
<dbReference type="InterPro" id="IPR013087">
    <property type="entry name" value="Znf_C2H2_type"/>
</dbReference>
<dbReference type="OrthoDB" id="10645185at2759"/>
<evidence type="ECO:0000256" key="1">
    <source>
        <dbReference type="PROSITE-ProRule" id="PRU00042"/>
    </source>
</evidence>
<evidence type="ECO:0000259" key="3">
    <source>
        <dbReference type="PROSITE" id="PS50157"/>
    </source>
</evidence>
<dbReference type="Proteomes" id="UP001148018">
    <property type="component" value="Unassembled WGS sequence"/>
</dbReference>
<dbReference type="EMBL" id="JANIIK010000034">
    <property type="protein sequence ID" value="KAJ3614998.1"/>
    <property type="molecule type" value="Genomic_DNA"/>
</dbReference>
<dbReference type="GO" id="GO:0008270">
    <property type="term" value="F:zinc ion binding"/>
    <property type="evidence" value="ECO:0007669"/>
    <property type="project" value="UniProtKB-KW"/>
</dbReference>
<feature type="compositionally biased region" description="Acidic residues" evidence="2">
    <location>
        <begin position="87"/>
        <end position="136"/>
    </location>
</feature>
<gene>
    <name evidence="4" type="ORF">NHX12_018567</name>
</gene>
<feature type="compositionally biased region" description="Basic and acidic residues" evidence="2">
    <location>
        <begin position="47"/>
        <end position="56"/>
    </location>
</feature>
<keyword evidence="1" id="KW-0479">Metal-binding</keyword>
<keyword evidence="1" id="KW-0863">Zinc-finger</keyword>
<protein>
    <recommendedName>
        <fullName evidence="3">C2H2-type domain-containing protein</fullName>
    </recommendedName>
</protein>
<feature type="non-terminal residue" evidence="4">
    <location>
        <position position="1"/>
    </location>
</feature>
<evidence type="ECO:0000313" key="4">
    <source>
        <dbReference type="EMBL" id="KAJ3614998.1"/>
    </source>
</evidence>
<dbReference type="PROSITE" id="PS50157">
    <property type="entry name" value="ZINC_FINGER_C2H2_2"/>
    <property type="match status" value="1"/>
</dbReference>
<dbReference type="AlphaFoldDB" id="A0A9Q0IYK9"/>
<accession>A0A9Q0IYK9</accession>
<feature type="region of interest" description="Disordered" evidence="2">
    <location>
        <begin position="1"/>
        <end position="191"/>
    </location>
</feature>
<evidence type="ECO:0000313" key="5">
    <source>
        <dbReference type="Proteomes" id="UP001148018"/>
    </source>
</evidence>
<reference evidence="4" key="1">
    <citation type="submission" date="2022-07" db="EMBL/GenBank/DDBJ databases">
        <title>Chromosome-level genome of Muraenolepis orangiensis.</title>
        <authorList>
            <person name="Kim J."/>
        </authorList>
    </citation>
    <scope>NUCLEOTIDE SEQUENCE</scope>
    <source>
        <strain evidence="4">KU_S4_2022</strain>
        <tissue evidence="4">Muscle</tissue>
    </source>
</reference>
<proteinExistence type="predicted"/>
<keyword evidence="5" id="KW-1185">Reference proteome</keyword>
<dbReference type="PROSITE" id="PS00028">
    <property type="entry name" value="ZINC_FINGER_C2H2_1"/>
    <property type="match status" value="1"/>
</dbReference>
<keyword evidence="1" id="KW-0862">Zinc</keyword>
<comment type="caution">
    <text evidence="4">The sequence shown here is derived from an EMBL/GenBank/DDBJ whole genome shotgun (WGS) entry which is preliminary data.</text>
</comment>
<organism evidence="4 5">
    <name type="scientific">Muraenolepis orangiensis</name>
    <name type="common">Patagonian moray cod</name>
    <dbReference type="NCBI Taxonomy" id="630683"/>
    <lineage>
        <taxon>Eukaryota</taxon>
        <taxon>Metazoa</taxon>
        <taxon>Chordata</taxon>
        <taxon>Craniata</taxon>
        <taxon>Vertebrata</taxon>
        <taxon>Euteleostomi</taxon>
        <taxon>Actinopterygii</taxon>
        <taxon>Neopterygii</taxon>
        <taxon>Teleostei</taxon>
        <taxon>Neoteleostei</taxon>
        <taxon>Acanthomorphata</taxon>
        <taxon>Zeiogadaria</taxon>
        <taxon>Gadariae</taxon>
        <taxon>Gadiformes</taxon>
        <taxon>Muraenolepidoidei</taxon>
        <taxon>Muraenolepididae</taxon>
        <taxon>Muraenolepis</taxon>
    </lineage>
</organism>
<evidence type="ECO:0000256" key="2">
    <source>
        <dbReference type="SAM" id="MobiDB-lite"/>
    </source>
</evidence>
<feature type="domain" description="C2H2-type" evidence="3">
    <location>
        <begin position="199"/>
        <end position="222"/>
    </location>
</feature>
<name>A0A9Q0IYK9_9TELE</name>